<dbReference type="Gene3D" id="1.25.40.10">
    <property type="entry name" value="Tetratricopeptide repeat domain"/>
    <property type="match status" value="1"/>
</dbReference>
<dbReference type="PROSITE" id="PS50005">
    <property type="entry name" value="TPR"/>
    <property type="match status" value="1"/>
</dbReference>
<organism evidence="3">
    <name type="scientific">marine metagenome</name>
    <dbReference type="NCBI Taxonomy" id="408172"/>
    <lineage>
        <taxon>unclassified sequences</taxon>
        <taxon>metagenomes</taxon>
        <taxon>ecological metagenomes</taxon>
    </lineage>
</organism>
<dbReference type="SMART" id="SM00028">
    <property type="entry name" value="TPR"/>
    <property type="match status" value="3"/>
</dbReference>
<protein>
    <submittedName>
        <fullName evidence="3">Uncharacterized protein</fullName>
    </submittedName>
</protein>
<dbReference type="InterPro" id="IPR011990">
    <property type="entry name" value="TPR-like_helical_dom_sf"/>
</dbReference>
<dbReference type="EMBL" id="UINC01091383">
    <property type="protein sequence ID" value="SVC44100.1"/>
    <property type="molecule type" value="Genomic_DNA"/>
</dbReference>
<dbReference type="InterPro" id="IPR051012">
    <property type="entry name" value="CellSynth/LPSAsmb/PSIAsmb"/>
</dbReference>
<evidence type="ECO:0000256" key="2">
    <source>
        <dbReference type="ARBA" id="ARBA00022803"/>
    </source>
</evidence>
<dbReference type="PANTHER" id="PTHR45586:SF1">
    <property type="entry name" value="LIPOPOLYSACCHARIDE ASSEMBLY PROTEIN B"/>
    <property type="match status" value="1"/>
</dbReference>
<gene>
    <name evidence="3" type="ORF">METZ01_LOCUS296954</name>
</gene>
<sequence length="181" mass="20611">VDQATYNQMVSHRNLGLAYLEEERYSDAADEFNMLVETAPNEPLGYANLGLTYMRTSGKLKQSEEWLQKALKLVPNDPDIRLLLAKVYELTNRELEAVSALENTLKKYPDHLRSLYQLALYYSKIQDPISKKKAAENMSRVVSILPGNIAATLRLIELLLQDESPGDALQQLEIFQQTLPR</sequence>
<keyword evidence="1" id="KW-0677">Repeat</keyword>
<dbReference type="SUPFAM" id="SSF48452">
    <property type="entry name" value="TPR-like"/>
    <property type="match status" value="1"/>
</dbReference>
<dbReference type="AlphaFoldDB" id="A0A382M5Y8"/>
<feature type="non-terminal residue" evidence="3">
    <location>
        <position position="1"/>
    </location>
</feature>
<proteinExistence type="predicted"/>
<evidence type="ECO:0000313" key="3">
    <source>
        <dbReference type="EMBL" id="SVC44100.1"/>
    </source>
</evidence>
<dbReference type="Pfam" id="PF14559">
    <property type="entry name" value="TPR_19"/>
    <property type="match status" value="1"/>
</dbReference>
<name>A0A382M5Y8_9ZZZZ</name>
<dbReference type="InterPro" id="IPR019734">
    <property type="entry name" value="TPR_rpt"/>
</dbReference>
<reference evidence="3" key="1">
    <citation type="submission" date="2018-05" db="EMBL/GenBank/DDBJ databases">
        <authorList>
            <person name="Lanie J.A."/>
            <person name="Ng W.-L."/>
            <person name="Kazmierczak K.M."/>
            <person name="Andrzejewski T.M."/>
            <person name="Davidsen T.M."/>
            <person name="Wayne K.J."/>
            <person name="Tettelin H."/>
            <person name="Glass J.I."/>
            <person name="Rusch D."/>
            <person name="Podicherti R."/>
            <person name="Tsui H.-C.T."/>
            <person name="Winkler M.E."/>
        </authorList>
    </citation>
    <scope>NUCLEOTIDE SEQUENCE</scope>
</reference>
<dbReference type="Pfam" id="PF13432">
    <property type="entry name" value="TPR_16"/>
    <property type="match status" value="1"/>
</dbReference>
<evidence type="ECO:0000256" key="1">
    <source>
        <dbReference type="ARBA" id="ARBA00022737"/>
    </source>
</evidence>
<dbReference type="PANTHER" id="PTHR45586">
    <property type="entry name" value="TPR REPEAT-CONTAINING PROTEIN PA4667"/>
    <property type="match status" value="1"/>
</dbReference>
<feature type="non-terminal residue" evidence="3">
    <location>
        <position position="181"/>
    </location>
</feature>
<accession>A0A382M5Y8</accession>
<keyword evidence="2" id="KW-0802">TPR repeat</keyword>